<dbReference type="EMBL" id="BMAU01021353">
    <property type="protein sequence ID" value="GFY19816.1"/>
    <property type="molecule type" value="Genomic_DNA"/>
</dbReference>
<dbReference type="AlphaFoldDB" id="A0A8X6SX69"/>
<comment type="caution">
    <text evidence="1">The sequence shown here is derived from an EMBL/GenBank/DDBJ whole genome shotgun (WGS) entry which is preliminary data.</text>
</comment>
<organism evidence="1 2">
    <name type="scientific">Trichonephila clavipes</name>
    <name type="common">Golden silk orbweaver</name>
    <name type="synonym">Nephila clavipes</name>
    <dbReference type="NCBI Taxonomy" id="2585209"/>
    <lineage>
        <taxon>Eukaryota</taxon>
        <taxon>Metazoa</taxon>
        <taxon>Ecdysozoa</taxon>
        <taxon>Arthropoda</taxon>
        <taxon>Chelicerata</taxon>
        <taxon>Arachnida</taxon>
        <taxon>Araneae</taxon>
        <taxon>Araneomorphae</taxon>
        <taxon>Entelegynae</taxon>
        <taxon>Araneoidea</taxon>
        <taxon>Nephilidae</taxon>
        <taxon>Trichonephila</taxon>
    </lineage>
</organism>
<evidence type="ECO:0000313" key="1">
    <source>
        <dbReference type="EMBL" id="GFY19816.1"/>
    </source>
</evidence>
<reference evidence="1" key="1">
    <citation type="submission" date="2020-08" db="EMBL/GenBank/DDBJ databases">
        <title>Multicomponent nature underlies the extraordinary mechanical properties of spider dragline silk.</title>
        <authorList>
            <person name="Kono N."/>
            <person name="Nakamura H."/>
            <person name="Mori M."/>
            <person name="Yoshida Y."/>
            <person name="Ohtoshi R."/>
            <person name="Malay A.D."/>
            <person name="Moran D.A.P."/>
            <person name="Tomita M."/>
            <person name="Numata K."/>
            <person name="Arakawa K."/>
        </authorList>
    </citation>
    <scope>NUCLEOTIDE SEQUENCE</scope>
</reference>
<accession>A0A8X6SX69</accession>
<gene>
    <name evidence="1" type="ORF">TNCV_4649861</name>
</gene>
<keyword evidence="2" id="KW-1185">Reference proteome</keyword>
<sequence>MRRGRGSLVVKVWDRGWFVSSLSPLKTRRGPLNSAGLSIGYLERVPRNPDKLSLARFSGYEFQSTSAKGASIASTPRARNELKSALPLKKFLIQSSLRTSYASEYKAGLID</sequence>
<proteinExistence type="predicted"/>
<protein>
    <submittedName>
        <fullName evidence="1">Uncharacterized protein</fullName>
    </submittedName>
</protein>
<name>A0A8X6SX69_TRICX</name>
<evidence type="ECO:0000313" key="2">
    <source>
        <dbReference type="Proteomes" id="UP000887159"/>
    </source>
</evidence>
<dbReference type="Proteomes" id="UP000887159">
    <property type="component" value="Unassembled WGS sequence"/>
</dbReference>